<dbReference type="PANTHER" id="PTHR42685">
    <property type="entry name" value="GERANYLGERANYL DIPHOSPHATE REDUCTASE"/>
    <property type="match status" value="1"/>
</dbReference>
<dbReference type="EMBL" id="UOEG01000049">
    <property type="protein sequence ID" value="VAV89639.1"/>
    <property type="molecule type" value="Genomic_DNA"/>
</dbReference>
<dbReference type="SUPFAM" id="SSF51905">
    <property type="entry name" value="FAD/NAD(P)-binding domain"/>
    <property type="match status" value="1"/>
</dbReference>
<dbReference type="AlphaFoldDB" id="A0A3B0RCD3"/>
<reference evidence="1" key="1">
    <citation type="submission" date="2018-06" db="EMBL/GenBank/DDBJ databases">
        <authorList>
            <person name="Zhirakovskaya E."/>
        </authorList>
    </citation>
    <scope>NUCLEOTIDE SEQUENCE</scope>
</reference>
<name>A0A3B0RCD3_9ZZZZ</name>
<dbReference type="Gene3D" id="3.50.50.60">
    <property type="entry name" value="FAD/NAD(P)-binding domain"/>
    <property type="match status" value="1"/>
</dbReference>
<dbReference type="PANTHER" id="PTHR42685:SF22">
    <property type="entry name" value="CONDITIONED MEDIUM FACTOR RECEPTOR 1"/>
    <property type="match status" value="1"/>
</dbReference>
<proteinExistence type="predicted"/>
<sequence>MLGKGQTLEFTALIGTDGVNSMVAKALYGRAFNPGKIGFALEIEAQSTSPVDESSALRIDFDAAAWGYGWQFPKRAGHTIGICGLQACNPDMKAHLTAYPERLGQGENARVKGHFLPFGDFRRKPGRGNILLVGDAAGLVDPITGEGIAYALQSGRMAALAVHRAISGGHA</sequence>
<gene>
    <name evidence="1" type="ORF">MNBD_ALPHA07-1758</name>
</gene>
<accession>A0A3B0RCD3</accession>
<dbReference type="InterPro" id="IPR050407">
    <property type="entry name" value="Geranylgeranyl_reductase"/>
</dbReference>
<organism evidence="1">
    <name type="scientific">hydrothermal vent metagenome</name>
    <dbReference type="NCBI Taxonomy" id="652676"/>
    <lineage>
        <taxon>unclassified sequences</taxon>
        <taxon>metagenomes</taxon>
        <taxon>ecological metagenomes</taxon>
    </lineage>
</organism>
<dbReference type="InterPro" id="IPR036188">
    <property type="entry name" value="FAD/NAD-bd_sf"/>
</dbReference>
<protein>
    <submittedName>
        <fullName evidence="1">Geranylgeranyl/isoprenyl reductase</fullName>
    </submittedName>
</protein>
<evidence type="ECO:0000313" key="1">
    <source>
        <dbReference type="EMBL" id="VAV89639.1"/>
    </source>
</evidence>